<evidence type="ECO:0008006" key="3">
    <source>
        <dbReference type="Google" id="ProtNLM"/>
    </source>
</evidence>
<name>A0A5B8VYL3_9SPHI</name>
<dbReference type="EMBL" id="CP042437">
    <property type="protein sequence ID" value="QEC75546.1"/>
    <property type="molecule type" value="Genomic_DNA"/>
</dbReference>
<dbReference type="Proteomes" id="UP000321362">
    <property type="component" value="Chromosome"/>
</dbReference>
<dbReference type="KEGG" id="mgk:FSB76_06140"/>
<reference evidence="1 2" key="1">
    <citation type="journal article" date="2013" name="J. Microbiol.">
        <title>Mucilaginibacter ginsenosidivorax sp. nov., with ginsenoside converting activity isolated from sediment.</title>
        <authorList>
            <person name="Kim J.K."/>
            <person name="Choi T.E."/>
            <person name="Liu Q.M."/>
            <person name="Park H.Y."/>
            <person name="Yi T.H."/>
            <person name="Yoon M.H."/>
            <person name="Kim S.C."/>
            <person name="Im W.T."/>
        </authorList>
    </citation>
    <scope>NUCLEOTIDE SEQUENCE [LARGE SCALE GENOMIC DNA]</scope>
    <source>
        <strain evidence="1 2">KHI28</strain>
    </source>
</reference>
<keyword evidence="2" id="KW-1185">Reference proteome</keyword>
<accession>A0A5B8VYL3</accession>
<sequence length="241" mass="27604">MTMDESYDQEFKQLKELKKKLTWLPWVGEHYSVLPAENRVLLIGESHYLTDSAGSKAEHEKDNLTRRIVGSKGIDQKGRSNFYINTQKLMLGNGTLQKRERYIFWSRLAFYNFIQTPMDSLKHRPTEEHMLIASDNFIDVIKVLKPSVCVFLGLGAAEKLNEVIHNSAYKFEREIGGAKKVGKNTPRIGRIIAPDGQVIKLLFVKHPSSYFSPGSWNLFLTKNAPSQMKWFKSLININKAA</sequence>
<dbReference type="AlphaFoldDB" id="A0A5B8VYL3"/>
<protein>
    <recommendedName>
        <fullName evidence="3">Uracil-DNA glycosylase-like domain-containing protein</fullName>
    </recommendedName>
</protein>
<evidence type="ECO:0000313" key="2">
    <source>
        <dbReference type="Proteomes" id="UP000321362"/>
    </source>
</evidence>
<gene>
    <name evidence="1" type="ORF">FSB76_06140</name>
</gene>
<proteinExistence type="predicted"/>
<organism evidence="1 2">
    <name type="scientific">Mucilaginibacter ginsenosidivorax</name>
    <dbReference type="NCBI Taxonomy" id="862126"/>
    <lineage>
        <taxon>Bacteria</taxon>
        <taxon>Pseudomonadati</taxon>
        <taxon>Bacteroidota</taxon>
        <taxon>Sphingobacteriia</taxon>
        <taxon>Sphingobacteriales</taxon>
        <taxon>Sphingobacteriaceae</taxon>
        <taxon>Mucilaginibacter</taxon>
    </lineage>
</organism>
<evidence type="ECO:0000313" key="1">
    <source>
        <dbReference type="EMBL" id="QEC75546.1"/>
    </source>
</evidence>